<feature type="active site" description="O-isoaspartyl threonine intermediate" evidence="8">
    <location>
        <position position="610"/>
    </location>
</feature>
<sequence>MNPAEAQRFLRLLYRNSPRRPPHSRTTLCRACIRSLYGTHRPLAPLSALSELQGVFNGPSPSSKSQVRAMATTGPAPTQTGNPYNYHGPIAEYDLRVRHGKLRDDEHQRTIIQNLQNLHDMLAHYDPPKVEHPTVESLQPVKKSFFSMFDRKSHNKPKLDIPDHVPKGIYMYGDVGSGKTMMMDLFYDTLPPNIKEKKRIHFANFMQEVHRELHKIRMKYGNDFDAVPFVAAQIAEKSNVLCFDEFQCTDVADAMILRRLFESLMHHGVVVVTTSNRHPNDLYKNGIQRESFIPCINLLKERLRVLNLDSETDYRKIPRPPSGVYHHPLDKSAHTHADKWFKFLGDLENDPPHPATHTVWGREIQVPKASGKAAWFSFDELIGRATGAADYIELMKSYEVFIITDVPAMDHKSRDLARRFITFIDAMYESRAKLVMTSARPLTQLFMSNSELEDATHTGQDKGTIPKGDEHHDVSDVMRSLMDDLGMNMSMLKNSSLFSGDEERFAFARALSRLSEMGSQEWVDRGLGLEKKGGKGELESWLRVRNTLKFSIDLIAAVAALLPNAVSAVPAFQDVRTRQATTASVRLGLKWLGPSNSTLPKILVLYTGGTIAAGSAFGALDDSLYGQLAITGEQIIARDPYLLNHTQLAVANWRTNDYTTGTSDSMVMNMTRFAHDALCSKDSDIVGAVFTHGTNSLEETAFLMDNLINCGKPIVGVGAMRPFTHLSFDGDSNFFDAVVLAASPESRDRGLMVAFNSRIIPGYWVTKLHSTNPDAFGASAGGDLGLFINGSPIFFNTPSQPLFKHPFDLAKVSAYSYPTLPKVDILYAAREFDGKLVLNAQANGAKGVVIAGTGNGAIPSGEDDVKKAMQGGLQVVVGTRSPFGPLYLKMDEKTPLPSSQAATGQACSFCGKLGHKARRCWTKNPEQRKAFMERTFGKHENTGKKQSNDGTSNEDIDESAAATVPLHANQTIAGPSRTRAPKPPPKIDKRGTPPLTGQKNKQFRNGPKNKRTISRKSKSELSYFVPTEKSSLRRKPKTMSLNDLPDELVLKILEHFDPCRHVAGKGLFNGDSCPHEVLEDRKILRKICLSSRRLYSIARPILGSLVCDNGLLKRRLMLIDRFIRNPIAASYVRIIFVDAVERRPARMRSVKVGQNILSVAEMVDIEEKETPDNPSRERFRKEEWMRHILGDGNDAKVAMILALLPNLEMLHLSIHSMSLAANFPWTLALMRRAGEKCLAPGSGPFSKLHTIWMTHAHPEMEAPGFNPNGLACALGLPTLRHASLNFAWCGDINGGRDALLSRSGMGMKVEFCRSQIDWPIAVSNLETLRLEESVVDSEYLHNVLTACKSLRHFTLVWPLDVEVEGSGAGVGYSGLLESLRTQKHSLETLRLDSADADWFGRWENPGLARIGSFVDFEKLQVIEIAGEHMIGGVPYTYNHPPGESDTDSDTEDPAYDVDGRPLDCHELANIFPPSLETLIINSPGQSAKHFMLLLVEIARACKLEKRLPKLKTVDAEHCLIENSINRHQVLLDQAAGFFTDAGVVFLPPDFIGSEDGDGMYPSYWGGSDDDFGSGDSYDYDAHGWYDEDEDNPYAGFM</sequence>
<gene>
    <name evidence="13" type="ORF">BLS_003578</name>
</gene>
<dbReference type="Pfam" id="PF03969">
    <property type="entry name" value="AFG1_ATPase"/>
    <property type="match status" value="1"/>
</dbReference>
<dbReference type="PANTHER" id="PTHR12169">
    <property type="entry name" value="ATPASE N2B"/>
    <property type="match status" value="1"/>
</dbReference>
<dbReference type="PROSITE" id="PS51732">
    <property type="entry name" value="ASN_GLN_ASE_3"/>
    <property type="match status" value="1"/>
</dbReference>
<feature type="domain" description="F-box" evidence="12">
    <location>
        <begin position="1038"/>
        <end position="1058"/>
    </location>
</feature>
<dbReference type="FunFam" id="3.40.50.1170:FF:000001">
    <property type="entry name" value="L-asparaginase 2"/>
    <property type="match status" value="1"/>
</dbReference>
<evidence type="ECO:0000256" key="6">
    <source>
        <dbReference type="ARBA" id="ARBA00022840"/>
    </source>
</evidence>
<keyword evidence="5" id="KW-0378">Hydrolase</keyword>
<evidence type="ECO:0000256" key="10">
    <source>
        <dbReference type="SAM" id="MobiDB-lite"/>
    </source>
</evidence>
<dbReference type="PROSITE" id="PS50181">
    <property type="entry name" value="FBOX"/>
    <property type="match status" value="1"/>
</dbReference>
<dbReference type="GO" id="GO:0016887">
    <property type="term" value="F:ATP hydrolysis activity"/>
    <property type="evidence" value="ECO:0007669"/>
    <property type="project" value="InterPro"/>
</dbReference>
<dbReference type="GO" id="GO:0006515">
    <property type="term" value="P:protein quality control for misfolded or incompletely synthesized proteins"/>
    <property type="evidence" value="ECO:0007669"/>
    <property type="project" value="TreeGrafter"/>
</dbReference>
<dbReference type="InterPro" id="IPR040919">
    <property type="entry name" value="Asparaginase_C"/>
</dbReference>
<evidence type="ECO:0000259" key="11">
    <source>
        <dbReference type="PROSITE" id="PS50158"/>
    </source>
</evidence>
<dbReference type="EC" id="3.5.1.1" evidence="3"/>
<dbReference type="InterPro" id="IPR027417">
    <property type="entry name" value="P-loop_NTPase"/>
</dbReference>
<proteinExistence type="inferred from homology"/>
<evidence type="ECO:0000256" key="8">
    <source>
        <dbReference type="PIRSR" id="PIRSR001220-1"/>
    </source>
</evidence>
<evidence type="ECO:0000313" key="13">
    <source>
        <dbReference type="EMBL" id="KAE9973471.1"/>
    </source>
</evidence>
<keyword evidence="9" id="KW-0479">Metal-binding</keyword>
<dbReference type="SUPFAM" id="SSF53774">
    <property type="entry name" value="Glutaminase/Asparaginase"/>
    <property type="match status" value="1"/>
</dbReference>
<protein>
    <recommendedName>
        <fullName evidence="3">asparaginase</fullName>
        <ecNumber evidence="3">3.5.1.1</ecNumber>
    </recommendedName>
</protein>
<dbReference type="PRINTS" id="PR00139">
    <property type="entry name" value="ASNGLNASE"/>
</dbReference>
<dbReference type="Gene3D" id="3.40.50.40">
    <property type="match status" value="1"/>
</dbReference>
<evidence type="ECO:0000256" key="3">
    <source>
        <dbReference type="ARBA" id="ARBA00012920"/>
    </source>
</evidence>
<evidence type="ECO:0000256" key="9">
    <source>
        <dbReference type="PROSITE-ProRule" id="PRU00047"/>
    </source>
</evidence>
<dbReference type="Gene3D" id="3.40.50.300">
    <property type="entry name" value="P-loop containing nucleotide triphosphate hydrolases"/>
    <property type="match status" value="1"/>
</dbReference>
<dbReference type="EMBL" id="WNWQ01000232">
    <property type="protein sequence ID" value="KAE9973471.1"/>
    <property type="molecule type" value="Genomic_DNA"/>
</dbReference>
<feature type="region of interest" description="Disordered" evidence="10">
    <location>
        <begin position="933"/>
        <end position="956"/>
    </location>
</feature>
<dbReference type="GO" id="GO:0004067">
    <property type="term" value="F:asparaginase activity"/>
    <property type="evidence" value="ECO:0007669"/>
    <property type="project" value="UniProtKB-UniRule"/>
</dbReference>
<keyword evidence="9" id="KW-0862">Zinc</keyword>
<dbReference type="NCBIfam" id="NF040713">
    <property type="entry name" value="ZapE"/>
    <property type="match status" value="1"/>
</dbReference>
<dbReference type="PIRSF" id="PIRSF500176">
    <property type="entry name" value="L_ASNase"/>
    <property type="match status" value="1"/>
</dbReference>
<dbReference type="Pfam" id="PF17763">
    <property type="entry name" value="Asparaginase_C"/>
    <property type="match status" value="1"/>
</dbReference>
<feature type="domain" description="CCHC-type" evidence="11">
    <location>
        <begin position="907"/>
        <end position="920"/>
    </location>
</feature>
<dbReference type="InterPro" id="IPR001878">
    <property type="entry name" value="Znf_CCHC"/>
</dbReference>
<dbReference type="InterPro" id="IPR027473">
    <property type="entry name" value="L-asparaginase_C"/>
</dbReference>
<dbReference type="InterPro" id="IPR005654">
    <property type="entry name" value="ATPase_AFG1-like"/>
</dbReference>
<evidence type="ECO:0000256" key="5">
    <source>
        <dbReference type="ARBA" id="ARBA00022801"/>
    </source>
</evidence>
<comment type="similarity">
    <text evidence="2">Belongs to the asparaginase 1 family.</text>
</comment>
<feature type="region of interest" description="Disordered" evidence="10">
    <location>
        <begin position="968"/>
        <end position="1020"/>
    </location>
</feature>
<evidence type="ECO:0000259" key="12">
    <source>
        <dbReference type="PROSITE" id="PS50181"/>
    </source>
</evidence>
<dbReference type="SUPFAM" id="SSF52540">
    <property type="entry name" value="P-loop containing nucleoside triphosphate hydrolases"/>
    <property type="match status" value="1"/>
</dbReference>
<feature type="compositionally biased region" description="Basic residues" evidence="10">
    <location>
        <begin position="1007"/>
        <end position="1016"/>
    </location>
</feature>
<dbReference type="InterPro" id="IPR001810">
    <property type="entry name" value="F-box_dom"/>
</dbReference>
<dbReference type="InterPro" id="IPR004550">
    <property type="entry name" value="AsnASE_II"/>
</dbReference>
<dbReference type="SMART" id="SM00870">
    <property type="entry name" value="Asparaginase"/>
    <property type="match status" value="1"/>
</dbReference>
<dbReference type="GO" id="GO:0003676">
    <property type="term" value="F:nucleic acid binding"/>
    <property type="evidence" value="ECO:0007669"/>
    <property type="project" value="InterPro"/>
</dbReference>
<dbReference type="Pfam" id="PF00710">
    <property type="entry name" value="Asparaginase"/>
    <property type="match status" value="1"/>
</dbReference>
<dbReference type="PIRSF" id="PIRSF001220">
    <property type="entry name" value="L-ASNase_gatD"/>
    <property type="match status" value="1"/>
</dbReference>
<dbReference type="InterPro" id="IPR006034">
    <property type="entry name" value="Asparaginase/glutaminase-like"/>
</dbReference>
<dbReference type="PANTHER" id="PTHR12169:SF6">
    <property type="entry name" value="AFG1-LIKE ATPASE"/>
    <property type="match status" value="1"/>
</dbReference>
<evidence type="ECO:0000256" key="7">
    <source>
        <dbReference type="ARBA" id="ARBA00049366"/>
    </source>
</evidence>
<feature type="compositionally biased region" description="Basic and acidic residues" evidence="10">
    <location>
        <begin position="933"/>
        <end position="947"/>
    </location>
</feature>
<dbReference type="GO" id="GO:0008270">
    <property type="term" value="F:zinc ion binding"/>
    <property type="evidence" value="ECO:0007669"/>
    <property type="project" value="UniProtKB-KW"/>
</dbReference>
<organism evidence="13 14">
    <name type="scientific">Venturia inaequalis</name>
    <name type="common">Apple scab fungus</name>
    <dbReference type="NCBI Taxonomy" id="5025"/>
    <lineage>
        <taxon>Eukaryota</taxon>
        <taxon>Fungi</taxon>
        <taxon>Dikarya</taxon>
        <taxon>Ascomycota</taxon>
        <taxon>Pezizomycotina</taxon>
        <taxon>Dothideomycetes</taxon>
        <taxon>Pleosporomycetidae</taxon>
        <taxon>Venturiales</taxon>
        <taxon>Venturiaceae</taxon>
        <taxon>Venturia</taxon>
    </lineage>
</organism>
<dbReference type="GO" id="GO:0005739">
    <property type="term" value="C:mitochondrion"/>
    <property type="evidence" value="ECO:0007669"/>
    <property type="project" value="TreeGrafter"/>
</dbReference>
<dbReference type="InterPro" id="IPR037152">
    <property type="entry name" value="L-asparaginase_N_sf"/>
</dbReference>
<keyword evidence="6" id="KW-0067">ATP-binding</keyword>
<dbReference type="InterPro" id="IPR036152">
    <property type="entry name" value="Asp/glu_Ase-like_sf"/>
</dbReference>
<name>A0A8H3UMU2_VENIN</name>
<dbReference type="CDD" id="cd08964">
    <property type="entry name" value="L-asparaginase_II"/>
    <property type="match status" value="1"/>
</dbReference>
<keyword evidence="4" id="KW-0547">Nucleotide-binding</keyword>
<dbReference type="InterPro" id="IPR027474">
    <property type="entry name" value="L-asparaginase_N"/>
</dbReference>
<dbReference type="Proteomes" id="UP000433883">
    <property type="component" value="Unassembled WGS sequence"/>
</dbReference>
<evidence type="ECO:0000313" key="14">
    <source>
        <dbReference type="Proteomes" id="UP000433883"/>
    </source>
</evidence>
<accession>A0A8H3UMU2</accession>
<dbReference type="PROSITE" id="PS50158">
    <property type="entry name" value="ZF_CCHC"/>
    <property type="match status" value="1"/>
</dbReference>
<evidence type="ECO:0000256" key="2">
    <source>
        <dbReference type="ARBA" id="ARBA00010518"/>
    </source>
</evidence>
<reference evidence="13 14" key="1">
    <citation type="submission" date="2019-11" db="EMBL/GenBank/DDBJ databases">
        <title>Venturia inaequalis Genome Resource.</title>
        <authorList>
            <person name="Lichtner F.J."/>
        </authorList>
    </citation>
    <scope>NUCLEOTIDE SEQUENCE [LARGE SCALE GENOMIC DNA]</scope>
    <source>
        <strain evidence="13">Bline_iso_100314</strain>
    </source>
</reference>
<evidence type="ECO:0000256" key="4">
    <source>
        <dbReference type="ARBA" id="ARBA00022741"/>
    </source>
</evidence>
<dbReference type="GO" id="GO:0005524">
    <property type="term" value="F:ATP binding"/>
    <property type="evidence" value="ECO:0007669"/>
    <property type="project" value="UniProtKB-KW"/>
</dbReference>
<comment type="caution">
    <text evidence="13">The sequence shown here is derived from an EMBL/GenBank/DDBJ whole genome shotgun (WGS) entry which is preliminary data.</text>
</comment>
<keyword evidence="9" id="KW-0863">Zinc-finger</keyword>
<dbReference type="GO" id="GO:0006530">
    <property type="term" value="P:L-asparagine catabolic process"/>
    <property type="evidence" value="ECO:0007669"/>
    <property type="project" value="UniProtKB-ARBA"/>
</dbReference>
<comment type="similarity">
    <text evidence="1">Belongs to the AFG1 ATPase family.</text>
</comment>
<evidence type="ECO:0000256" key="1">
    <source>
        <dbReference type="ARBA" id="ARBA00010322"/>
    </source>
</evidence>
<dbReference type="Gene3D" id="3.40.50.1170">
    <property type="entry name" value="L-asparaginase, N-terminal domain"/>
    <property type="match status" value="1"/>
</dbReference>
<comment type="catalytic activity">
    <reaction evidence="7">
        <text>L-asparagine + H2O = L-aspartate + NH4(+)</text>
        <dbReference type="Rhea" id="RHEA:21016"/>
        <dbReference type="ChEBI" id="CHEBI:15377"/>
        <dbReference type="ChEBI" id="CHEBI:28938"/>
        <dbReference type="ChEBI" id="CHEBI:29991"/>
        <dbReference type="ChEBI" id="CHEBI:58048"/>
        <dbReference type="EC" id="3.5.1.1"/>
    </reaction>
</comment>